<evidence type="ECO:0000256" key="1">
    <source>
        <dbReference type="ARBA" id="ARBA00022679"/>
    </source>
</evidence>
<evidence type="ECO:0000313" key="7">
    <source>
        <dbReference type="EMBL" id="MDT2250380.1"/>
    </source>
</evidence>
<dbReference type="GO" id="GO:0009401">
    <property type="term" value="P:phosphoenolpyruvate-dependent sugar phosphotransferase system"/>
    <property type="evidence" value="ECO:0007669"/>
    <property type="project" value="InterPro"/>
</dbReference>
<dbReference type="Pfam" id="PF00874">
    <property type="entry name" value="PRD"/>
    <property type="match status" value="2"/>
</dbReference>
<protein>
    <submittedName>
        <fullName evidence="7">Transcription antiterminator</fullName>
    </submittedName>
</protein>
<evidence type="ECO:0000313" key="8">
    <source>
        <dbReference type="Proteomes" id="UP001259239"/>
    </source>
</evidence>
<dbReference type="InterPro" id="IPR013196">
    <property type="entry name" value="HTH_11"/>
</dbReference>
<feature type="domain" description="PTS EIIB type-2" evidence="5">
    <location>
        <begin position="425"/>
        <end position="514"/>
    </location>
</feature>
<dbReference type="Gene3D" id="3.40.50.2300">
    <property type="match status" value="1"/>
</dbReference>
<accession>A0AAP5N1L5</accession>
<dbReference type="SUPFAM" id="SSF46785">
    <property type="entry name" value="Winged helix' DNA-binding domain"/>
    <property type="match status" value="1"/>
</dbReference>
<dbReference type="PANTHER" id="PTHR30185:SF18">
    <property type="entry name" value="TRANSCRIPTIONAL REGULATOR MTLR"/>
    <property type="match status" value="1"/>
</dbReference>
<dbReference type="Gene3D" id="1.10.10.10">
    <property type="entry name" value="Winged helix-like DNA-binding domain superfamily/Winged helix DNA-binding domain"/>
    <property type="match status" value="2"/>
</dbReference>
<dbReference type="SUPFAM" id="SSF52794">
    <property type="entry name" value="PTS system IIB component-like"/>
    <property type="match status" value="1"/>
</dbReference>
<proteinExistence type="predicted"/>
<dbReference type="PANTHER" id="PTHR30185">
    <property type="entry name" value="CRYPTIC BETA-GLUCOSIDE BGL OPERON ANTITERMINATOR"/>
    <property type="match status" value="1"/>
</dbReference>
<dbReference type="InterPro" id="IPR036390">
    <property type="entry name" value="WH_DNA-bd_sf"/>
</dbReference>
<dbReference type="InterPro" id="IPR011608">
    <property type="entry name" value="PRD"/>
</dbReference>
<dbReference type="SUPFAM" id="SSF63520">
    <property type="entry name" value="PTS-regulatory domain, PRD"/>
    <property type="match status" value="3"/>
</dbReference>
<reference evidence="7" key="1">
    <citation type="journal article" date="2023" name="J. Vet. Diagn. Invest.">
        <title>Oxytetracycline-resistant Paenibacillus larvae identified in commercial beekeeping operations in Saskatchewan using pooled honey sampling.</title>
        <authorList>
            <person name="Obshta O."/>
            <person name="Zabrodski M.W."/>
            <person name="Soomro T."/>
            <person name="Wilson G."/>
            <person name="Masood F."/>
            <person name="Thebeau J."/>
            <person name="Silva M.C.B."/>
            <person name="Biganski S."/>
            <person name="Kozii I.V."/>
            <person name="Koziy R.V."/>
            <person name="Raza M.F."/>
            <person name="Jose M.S."/>
            <person name="Simko E."/>
            <person name="Wood S.C."/>
        </authorList>
    </citation>
    <scope>NUCLEOTIDE SEQUENCE</scope>
    <source>
        <strain evidence="7">PL001</strain>
    </source>
</reference>
<keyword evidence="2" id="KW-0677">Repeat</keyword>
<gene>
    <name evidence="7" type="ORF">P7H09_03055</name>
</gene>
<dbReference type="InterPro" id="IPR036634">
    <property type="entry name" value="PRD_sf"/>
</dbReference>
<dbReference type="Proteomes" id="UP001259239">
    <property type="component" value="Unassembled WGS sequence"/>
</dbReference>
<dbReference type="InterPro" id="IPR036095">
    <property type="entry name" value="PTS_EIIB-like_sf"/>
</dbReference>
<comment type="caution">
    <text evidence="7">The sequence shown here is derived from an EMBL/GenBank/DDBJ whole genome shotgun (WGS) entry which is preliminary data.</text>
</comment>
<feature type="domain" description="PRD" evidence="6">
    <location>
        <begin position="205"/>
        <end position="310"/>
    </location>
</feature>
<dbReference type="InterPro" id="IPR036388">
    <property type="entry name" value="WH-like_DNA-bd_sf"/>
</dbReference>
<evidence type="ECO:0000259" key="5">
    <source>
        <dbReference type="PROSITE" id="PS51099"/>
    </source>
</evidence>
<dbReference type="Gene3D" id="1.10.1790.10">
    <property type="entry name" value="PRD domain"/>
    <property type="match status" value="2"/>
</dbReference>
<dbReference type="GO" id="GO:0006355">
    <property type="term" value="P:regulation of DNA-templated transcription"/>
    <property type="evidence" value="ECO:0007669"/>
    <property type="project" value="InterPro"/>
</dbReference>
<dbReference type="Pfam" id="PF08279">
    <property type="entry name" value="HTH_11"/>
    <property type="match status" value="1"/>
</dbReference>
<evidence type="ECO:0000259" key="6">
    <source>
        <dbReference type="PROSITE" id="PS51372"/>
    </source>
</evidence>
<dbReference type="CDD" id="cd05568">
    <property type="entry name" value="PTS_IIB_bgl_like"/>
    <property type="match status" value="1"/>
</dbReference>
<dbReference type="RefSeq" id="WP_036658003.1">
    <property type="nucleotide sequence ID" value="NZ_CBCRXL010000033.1"/>
</dbReference>
<keyword evidence="3" id="KW-0805">Transcription regulation</keyword>
<feature type="domain" description="PRD" evidence="6">
    <location>
        <begin position="315"/>
        <end position="422"/>
    </location>
</feature>
<evidence type="ECO:0000256" key="3">
    <source>
        <dbReference type="ARBA" id="ARBA00023015"/>
    </source>
</evidence>
<sequence>MLNTRAKDMLLRMIVSGHPVRIKHLAEEFHVSTRTIKYDIESIRLWLNEQHLCLQSHTKRGIWIECSEEKKNKLRELLDSGERSAIFPSQEERNTQILLILLNRSDYVTANELAEWLGTSRNTILRDLLKGERMLQQWNLDLERKQYKGFKVKGPELYKRLLLEYLAQNLLDASDMFRMIQGVLRREPIPPDIKKILAPHLLPYGEMENVFQAVHSLIKMLEEKLNLLLTDQEMIGLLFRFSIAIRRIRDNERIQIEAISVKAIKQSASYKIVLEGLTDLGLQMGIKFPEEEAVYVSMQLIVGREELPGLPSTEYGMPDLANVARRLIKLVSKKLGYPFEKDPDLFEYLISHLSSKLLKARLGVLDPNPITDQVIRSYGTLFIYVKEACEEIFSDINLLLVDFDVAYLVIHFQESYERLQQNVKYKALFVCGTGRGTARLIKRLMENRIPQLEVAGYCSVMEVSKLLEQHSVDLVISVLPIELPVPVVRVNPIPTKDDIIAVLNCLKQLKPSVSHFMGDLSRSSILIKRPGLSEALKCVREKDVSLIEQICRDVIMKGFEISQATISMFRSFLTEQSAAALVLHLQLMVHRQTFGKPYGEQNIGNLLLSDEQKQVKLEVERLFEQFGVPFTESEFNAILHYFSVEKSGDTDE</sequence>
<keyword evidence="4" id="KW-0804">Transcription</keyword>
<dbReference type="EMBL" id="JARQGV010000004">
    <property type="protein sequence ID" value="MDT2250380.1"/>
    <property type="molecule type" value="Genomic_DNA"/>
</dbReference>
<organism evidence="7 8">
    <name type="scientific">Paenibacillus larvae</name>
    <dbReference type="NCBI Taxonomy" id="1464"/>
    <lineage>
        <taxon>Bacteria</taxon>
        <taxon>Bacillati</taxon>
        <taxon>Bacillota</taxon>
        <taxon>Bacilli</taxon>
        <taxon>Bacillales</taxon>
        <taxon>Paenibacillaceae</taxon>
        <taxon>Paenibacillus</taxon>
    </lineage>
</organism>
<evidence type="ECO:0000256" key="2">
    <source>
        <dbReference type="ARBA" id="ARBA00022737"/>
    </source>
</evidence>
<name>A0AAP5N1L5_9BACL</name>
<dbReference type="PROSITE" id="PS51372">
    <property type="entry name" value="PRD_2"/>
    <property type="match status" value="2"/>
</dbReference>
<dbReference type="GO" id="GO:0008982">
    <property type="term" value="F:protein-N(PI)-phosphohistidine-sugar phosphotransferase activity"/>
    <property type="evidence" value="ECO:0007669"/>
    <property type="project" value="InterPro"/>
</dbReference>
<dbReference type="AlphaFoldDB" id="A0AAP5N1L5"/>
<reference evidence="7" key="2">
    <citation type="submission" date="2023-03" db="EMBL/GenBank/DDBJ databases">
        <authorList>
            <person name="Obshta O."/>
            <person name="Zabrodski M.W."/>
            <person name="Soomro T."/>
            <person name="Wilson G."/>
            <person name="Masood F."/>
            <person name="Thebeau J."/>
            <person name="Bezerra Da Silva M.C."/>
            <person name="Raza F."/>
            <person name="Biganski S."/>
            <person name="Jose M."/>
            <person name="Camilli M."/>
            <person name="Kozii I.V."/>
            <person name="Kozii R.V."/>
            <person name="Simko E."/>
            <person name="Wood S.C."/>
        </authorList>
    </citation>
    <scope>NUCLEOTIDE SEQUENCE</scope>
    <source>
        <strain evidence="7">PL001</strain>
    </source>
</reference>
<dbReference type="PROSITE" id="PS51099">
    <property type="entry name" value="PTS_EIIB_TYPE_2"/>
    <property type="match status" value="1"/>
</dbReference>
<evidence type="ECO:0000256" key="4">
    <source>
        <dbReference type="ARBA" id="ARBA00023163"/>
    </source>
</evidence>
<keyword evidence="1" id="KW-0808">Transferase</keyword>
<dbReference type="InterPro" id="IPR013011">
    <property type="entry name" value="PTS_EIIB_2"/>
</dbReference>
<dbReference type="InterPro" id="IPR050661">
    <property type="entry name" value="BglG_antiterminators"/>
</dbReference>